<dbReference type="AlphaFoldDB" id="A0AAJ7BWN5"/>
<reference evidence="3" key="1">
    <citation type="submission" date="2025-08" db="UniProtKB">
        <authorList>
            <consortium name="RefSeq"/>
        </authorList>
    </citation>
    <scope>IDENTIFICATION</scope>
</reference>
<keyword evidence="2" id="KW-1185">Reference proteome</keyword>
<accession>A0AAJ7BWN5</accession>
<dbReference type="GeneID" id="107268227"/>
<dbReference type="Proteomes" id="UP000694920">
    <property type="component" value="Unplaced"/>
</dbReference>
<sequence length="207" mass="24087">MYRNDRSSESCMSGCNCNASVEMCAGSGGCCQFDLPPGPSAQKKERQRPQNSGCEPPRCARMTPSSESKEKWEYPNYEFSDYGQHGMKHYIGYDDRSALQSQQPADYEVKNRFNDYRAHNANMKIQPNHPLHRPIIQQRNCEVRVAGGCDWPRTFNQDSCPDYHYDNVPADEPKSFMQSRLYEDWEENPEVEWNREASCSHQRRVHF</sequence>
<evidence type="ECO:0000313" key="3">
    <source>
        <dbReference type="RefSeq" id="XP_015596276.1"/>
    </source>
</evidence>
<evidence type="ECO:0000313" key="2">
    <source>
        <dbReference type="Proteomes" id="UP000694920"/>
    </source>
</evidence>
<evidence type="ECO:0000256" key="1">
    <source>
        <dbReference type="SAM" id="MobiDB-lite"/>
    </source>
</evidence>
<protein>
    <submittedName>
        <fullName evidence="3">Uncharacterized protein LOC107268227 isoform X1</fullName>
    </submittedName>
</protein>
<dbReference type="KEGG" id="ccin:107268227"/>
<gene>
    <name evidence="3" type="primary">LOC107268227</name>
</gene>
<dbReference type="RefSeq" id="XP_015596276.1">
    <property type="nucleotide sequence ID" value="XM_015740790.2"/>
</dbReference>
<feature type="region of interest" description="Disordered" evidence="1">
    <location>
        <begin position="36"/>
        <end position="67"/>
    </location>
</feature>
<proteinExistence type="predicted"/>
<name>A0AAJ7BWN5_CEPCN</name>
<organism evidence="2 3">
    <name type="scientific">Cephus cinctus</name>
    <name type="common">Wheat stem sawfly</name>
    <dbReference type="NCBI Taxonomy" id="211228"/>
    <lineage>
        <taxon>Eukaryota</taxon>
        <taxon>Metazoa</taxon>
        <taxon>Ecdysozoa</taxon>
        <taxon>Arthropoda</taxon>
        <taxon>Hexapoda</taxon>
        <taxon>Insecta</taxon>
        <taxon>Pterygota</taxon>
        <taxon>Neoptera</taxon>
        <taxon>Endopterygota</taxon>
        <taxon>Hymenoptera</taxon>
        <taxon>Cephoidea</taxon>
        <taxon>Cephidae</taxon>
        <taxon>Cephus</taxon>
    </lineage>
</organism>